<dbReference type="AlphaFoldDB" id="A0A6B0RZT4"/>
<feature type="region of interest" description="Disordered" evidence="1">
    <location>
        <begin position="51"/>
        <end position="87"/>
    </location>
</feature>
<organism evidence="2 3">
    <name type="scientific">Bos mutus</name>
    <name type="common">wild yak</name>
    <dbReference type="NCBI Taxonomy" id="72004"/>
    <lineage>
        <taxon>Eukaryota</taxon>
        <taxon>Metazoa</taxon>
        <taxon>Chordata</taxon>
        <taxon>Craniata</taxon>
        <taxon>Vertebrata</taxon>
        <taxon>Euteleostomi</taxon>
        <taxon>Mammalia</taxon>
        <taxon>Eutheria</taxon>
        <taxon>Laurasiatheria</taxon>
        <taxon>Artiodactyla</taxon>
        <taxon>Ruminantia</taxon>
        <taxon>Pecora</taxon>
        <taxon>Bovidae</taxon>
        <taxon>Bovinae</taxon>
        <taxon>Bos</taxon>
    </lineage>
</organism>
<proteinExistence type="predicted"/>
<reference evidence="2" key="1">
    <citation type="submission" date="2019-10" db="EMBL/GenBank/DDBJ databases">
        <title>The sequence and de novo assembly of the wild yak genome.</title>
        <authorList>
            <person name="Liu Y."/>
        </authorList>
    </citation>
    <scope>NUCLEOTIDE SEQUENCE [LARGE SCALE GENOMIC DNA]</scope>
    <source>
        <strain evidence="2">WY2019</strain>
    </source>
</reference>
<dbReference type="Proteomes" id="UP000322234">
    <property type="component" value="Unassembled WGS sequence"/>
</dbReference>
<name>A0A6B0RZT4_9CETA</name>
<comment type="caution">
    <text evidence="2">The sequence shown here is derived from an EMBL/GenBank/DDBJ whole genome shotgun (WGS) entry which is preliminary data.</text>
</comment>
<dbReference type="EMBL" id="VBQZ03000128">
    <property type="protein sequence ID" value="MXQ95142.1"/>
    <property type="molecule type" value="Genomic_DNA"/>
</dbReference>
<evidence type="ECO:0000313" key="2">
    <source>
        <dbReference type="EMBL" id="MXQ95142.1"/>
    </source>
</evidence>
<keyword evidence="3" id="KW-1185">Reference proteome</keyword>
<protein>
    <submittedName>
        <fullName evidence="2">Uncharacterized protein</fullName>
    </submittedName>
</protein>
<accession>A0A6B0RZT4</accession>
<evidence type="ECO:0000313" key="3">
    <source>
        <dbReference type="Proteomes" id="UP000322234"/>
    </source>
</evidence>
<sequence length="87" mass="9496">MMEEGPLVLWQGPSQVDLPTLSVFFARQDAEGPRVGRLGVGLRGAMRGVLPRPACPADPERISAERHPHRRGAASRWPRLPVPPRGA</sequence>
<gene>
    <name evidence="2" type="ORF">E5288_WYG018024</name>
</gene>
<evidence type="ECO:0000256" key="1">
    <source>
        <dbReference type="SAM" id="MobiDB-lite"/>
    </source>
</evidence>